<dbReference type="Proteomes" id="UP001597120">
    <property type="component" value="Unassembled WGS sequence"/>
</dbReference>
<proteinExistence type="predicted"/>
<evidence type="ECO:0000313" key="1">
    <source>
        <dbReference type="EMBL" id="MFD0871662.1"/>
    </source>
</evidence>
<sequence>MRDSENWDYQKSVFLDESALAAYMNPDHPHYGKARSFIMDMEDMDRPFVTTSQNIFDLHEWLRDNYGYSHAEYFLDIIDRSVQSGRLLLISGNPQIEKEAKQFLIQCPELRYSLHEATTAVVLLTYRIRRIFTFNRSYLKLPALYQEIRVIPSSL</sequence>
<gene>
    <name evidence="1" type="ORF">ACFQ03_21205</name>
</gene>
<dbReference type="CDD" id="cd09854">
    <property type="entry name" value="PIN_VapC-like"/>
    <property type="match status" value="1"/>
</dbReference>
<protein>
    <recommendedName>
        <fullName evidence="3">Type II toxin-antitoxin system VapC family toxin</fullName>
    </recommendedName>
</protein>
<evidence type="ECO:0000313" key="2">
    <source>
        <dbReference type="Proteomes" id="UP001597120"/>
    </source>
</evidence>
<dbReference type="Gene3D" id="3.40.50.1010">
    <property type="entry name" value="5'-nuclease"/>
    <property type="match status" value="1"/>
</dbReference>
<dbReference type="EMBL" id="JBHTIU010000086">
    <property type="protein sequence ID" value="MFD0871662.1"/>
    <property type="molecule type" value="Genomic_DNA"/>
</dbReference>
<dbReference type="SUPFAM" id="SSF88723">
    <property type="entry name" value="PIN domain-like"/>
    <property type="match status" value="1"/>
</dbReference>
<dbReference type="RefSeq" id="WP_144939414.1">
    <property type="nucleotide sequence ID" value="NZ_JBHTIU010000086.1"/>
</dbReference>
<name>A0ABW3DDY5_9BACL</name>
<accession>A0ABW3DDY5</accession>
<organism evidence="1 2">
    <name type="scientific">Paenibacillus residui</name>
    <dbReference type="NCBI Taxonomy" id="629724"/>
    <lineage>
        <taxon>Bacteria</taxon>
        <taxon>Bacillati</taxon>
        <taxon>Bacillota</taxon>
        <taxon>Bacilli</taxon>
        <taxon>Bacillales</taxon>
        <taxon>Paenibacillaceae</taxon>
        <taxon>Paenibacillus</taxon>
    </lineage>
</organism>
<reference evidence="2" key="1">
    <citation type="journal article" date="2019" name="Int. J. Syst. Evol. Microbiol.">
        <title>The Global Catalogue of Microorganisms (GCM) 10K type strain sequencing project: providing services to taxonomists for standard genome sequencing and annotation.</title>
        <authorList>
            <consortium name="The Broad Institute Genomics Platform"/>
            <consortium name="The Broad Institute Genome Sequencing Center for Infectious Disease"/>
            <person name="Wu L."/>
            <person name="Ma J."/>
        </authorList>
    </citation>
    <scope>NUCLEOTIDE SEQUENCE [LARGE SCALE GENOMIC DNA]</scope>
    <source>
        <strain evidence="2">CCUG 57263</strain>
    </source>
</reference>
<comment type="caution">
    <text evidence="1">The sequence shown here is derived from an EMBL/GenBank/DDBJ whole genome shotgun (WGS) entry which is preliminary data.</text>
</comment>
<evidence type="ECO:0008006" key="3">
    <source>
        <dbReference type="Google" id="ProtNLM"/>
    </source>
</evidence>
<dbReference type="InterPro" id="IPR029060">
    <property type="entry name" value="PIN-like_dom_sf"/>
</dbReference>
<keyword evidence="2" id="KW-1185">Reference proteome</keyword>